<evidence type="ECO:0000313" key="2">
    <source>
        <dbReference type="Proteomes" id="UP000676565"/>
    </source>
</evidence>
<keyword evidence="2" id="KW-1185">Reference proteome</keyword>
<evidence type="ECO:0008006" key="3">
    <source>
        <dbReference type="Google" id="ProtNLM"/>
    </source>
</evidence>
<dbReference type="EMBL" id="JAGKQQ010000001">
    <property type="protein sequence ID" value="MBP3954595.1"/>
    <property type="molecule type" value="Genomic_DNA"/>
</dbReference>
<protein>
    <recommendedName>
        <fullName evidence="3">PepSY domain-containing protein</fullName>
    </recommendedName>
</protein>
<comment type="caution">
    <text evidence="1">The sequence shown here is derived from an EMBL/GenBank/DDBJ whole genome shotgun (WGS) entry which is preliminary data.</text>
</comment>
<dbReference type="RefSeq" id="WP_210652717.1">
    <property type="nucleotide sequence ID" value="NZ_JAGKQQ010000001.1"/>
</dbReference>
<sequence length="149" mass="16756">MLLKLALPTLLLAFAVGVTEWDRYHGIQRPLSFEELEAHLRSEFDLHELQLAHLPDGRFEGNGTGTNGRSYQFEISQTSESRTIQSKWKRGNERESGGGSKSIVFSDHTHLYLVLVFGYLVWVGKVIRNHGRRPGSTAPRLDAHTGATK</sequence>
<accession>A0ABS5BLK5</accession>
<reference evidence="1 2" key="1">
    <citation type="submission" date="2021-04" db="EMBL/GenBank/DDBJ databases">
        <authorList>
            <person name="Ivanova A."/>
        </authorList>
    </citation>
    <scope>NUCLEOTIDE SEQUENCE [LARGE SCALE GENOMIC DNA]</scope>
    <source>
        <strain evidence="1 2">G18</strain>
    </source>
</reference>
<organism evidence="1 2">
    <name type="scientific">Gemmata palustris</name>
    <dbReference type="NCBI Taxonomy" id="2822762"/>
    <lineage>
        <taxon>Bacteria</taxon>
        <taxon>Pseudomonadati</taxon>
        <taxon>Planctomycetota</taxon>
        <taxon>Planctomycetia</taxon>
        <taxon>Gemmatales</taxon>
        <taxon>Gemmataceae</taxon>
        <taxon>Gemmata</taxon>
    </lineage>
</organism>
<proteinExistence type="predicted"/>
<gene>
    <name evidence="1" type="ORF">J8F10_04765</name>
</gene>
<dbReference type="Proteomes" id="UP000676565">
    <property type="component" value="Unassembled WGS sequence"/>
</dbReference>
<name>A0ABS5BLK5_9BACT</name>
<evidence type="ECO:0000313" key="1">
    <source>
        <dbReference type="EMBL" id="MBP3954595.1"/>
    </source>
</evidence>